<reference evidence="2 3" key="1">
    <citation type="submission" date="2018-11" db="EMBL/GenBank/DDBJ databases">
        <authorList>
            <consortium name="Pathogen Informatics"/>
        </authorList>
    </citation>
    <scope>NUCLEOTIDE SEQUENCE [LARGE SCALE GENOMIC DNA]</scope>
</reference>
<evidence type="ECO:0000313" key="2">
    <source>
        <dbReference type="EMBL" id="VDO89978.1"/>
    </source>
</evidence>
<dbReference type="SUPFAM" id="SSF56784">
    <property type="entry name" value="HAD-like"/>
    <property type="match status" value="1"/>
</dbReference>
<protein>
    <submittedName>
        <fullName evidence="4">S6PP domain-containing protein</fullName>
    </submittedName>
</protein>
<dbReference type="InterPro" id="IPR023214">
    <property type="entry name" value="HAD_sf"/>
</dbReference>
<dbReference type="WBParaSite" id="HPBE_0001182601-mRNA-1">
    <property type="protein sequence ID" value="HPBE_0001182601-mRNA-1"/>
    <property type="gene ID" value="HPBE_0001182601"/>
</dbReference>
<reference evidence="4" key="2">
    <citation type="submission" date="2019-09" db="UniProtKB">
        <authorList>
            <consortium name="WormBaseParasite"/>
        </authorList>
    </citation>
    <scope>IDENTIFICATION</scope>
</reference>
<proteinExistence type="predicted"/>
<evidence type="ECO:0000259" key="1">
    <source>
        <dbReference type="Pfam" id="PF21141"/>
    </source>
</evidence>
<dbReference type="InterPro" id="IPR036412">
    <property type="entry name" value="HAD-like_sf"/>
</dbReference>
<evidence type="ECO:0000313" key="4">
    <source>
        <dbReference type="WBParaSite" id="HPBE_0001182601-mRNA-1"/>
    </source>
</evidence>
<keyword evidence="3" id="KW-1185">Reference proteome</keyword>
<accession>A0A183FUG2</accession>
<sequence length="118" mass="13140">MWRAKLSGRIFNKGHGVRLIERKMGMQLQDGNVLVCGDSDTDLPMLEECLSVAPPNVYTIWVTKDEALQEKVTQMCARFHNTNVTFVSCPEVLLGAMAQATVRELKVRGGDIDDDSDL</sequence>
<dbReference type="Pfam" id="PF21141">
    <property type="entry name" value="T6PP_C"/>
    <property type="match status" value="1"/>
</dbReference>
<dbReference type="Gene3D" id="3.40.50.1000">
    <property type="entry name" value="HAD superfamily/HAD-like"/>
    <property type="match status" value="1"/>
</dbReference>
<dbReference type="Proteomes" id="UP000050761">
    <property type="component" value="Unassembled WGS sequence"/>
</dbReference>
<dbReference type="EMBL" id="UZAH01027245">
    <property type="protein sequence ID" value="VDO89978.1"/>
    <property type="molecule type" value="Genomic_DNA"/>
</dbReference>
<dbReference type="InterPro" id="IPR049063">
    <property type="entry name" value="T6PP_C"/>
</dbReference>
<dbReference type="AlphaFoldDB" id="A0A183FUG2"/>
<feature type="domain" description="Trehalose-6-phosphate phosphatase C-terminal" evidence="1">
    <location>
        <begin position="4"/>
        <end position="93"/>
    </location>
</feature>
<dbReference type="OrthoDB" id="5838149at2759"/>
<gene>
    <name evidence="2" type="ORF">HPBE_LOCUS11827</name>
</gene>
<accession>A0A3P8CPG9</accession>
<organism evidence="3 4">
    <name type="scientific">Heligmosomoides polygyrus</name>
    <name type="common">Parasitic roundworm</name>
    <dbReference type="NCBI Taxonomy" id="6339"/>
    <lineage>
        <taxon>Eukaryota</taxon>
        <taxon>Metazoa</taxon>
        <taxon>Ecdysozoa</taxon>
        <taxon>Nematoda</taxon>
        <taxon>Chromadorea</taxon>
        <taxon>Rhabditida</taxon>
        <taxon>Rhabditina</taxon>
        <taxon>Rhabditomorpha</taxon>
        <taxon>Strongyloidea</taxon>
        <taxon>Heligmosomidae</taxon>
        <taxon>Heligmosomoides</taxon>
    </lineage>
</organism>
<evidence type="ECO:0000313" key="3">
    <source>
        <dbReference type="Proteomes" id="UP000050761"/>
    </source>
</evidence>
<name>A0A183FUG2_HELPZ</name>